<dbReference type="AlphaFoldDB" id="A0A3S4UWB5"/>
<dbReference type="EMBL" id="LR134350">
    <property type="protein sequence ID" value="VEG26687.1"/>
    <property type="molecule type" value="Genomic_DNA"/>
</dbReference>
<evidence type="ECO:0000256" key="9">
    <source>
        <dbReference type="SAM" id="MobiDB-lite"/>
    </source>
</evidence>
<dbReference type="InterPro" id="IPR003593">
    <property type="entry name" value="AAA+_ATPase"/>
</dbReference>
<dbReference type="GO" id="GO:0009432">
    <property type="term" value="P:SOS response"/>
    <property type="evidence" value="ECO:0007669"/>
    <property type="project" value="TreeGrafter"/>
</dbReference>
<evidence type="ECO:0000259" key="10">
    <source>
        <dbReference type="SMART" id="SM00382"/>
    </source>
</evidence>
<dbReference type="InterPro" id="IPR038729">
    <property type="entry name" value="Rad50/SbcC_AAA"/>
</dbReference>
<dbReference type="GO" id="GO:0043590">
    <property type="term" value="C:bacterial nucleoid"/>
    <property type="evidence" value="ECO:0007669"/>
    <property type="project" value="TreeGrafter"/>
</dbReference>
<reference evidence="11 12" key="1">
    <citation type="submission" date="2018-12" db="EMBL/GenBank/DDBJ databases">
        <authorList>
            <consortium name="Pathogen Informatics"/>
        </authorList>
    </citation>
    <scope>NUCLEOTIDE SEQUENCE [LARGE SCALE GENOMIC DNA]</scope>
    <source>
        <strain evidence="11 12">NCTC11636</strain>
    </source>
</reference>
<comment type="similarity">
    <text evidence="1">Belongs to the RecN family.</text>
</comment>
<keyword evidence="6" id="KW-0234">DNA repair</keyword>
<keyword evidence="12" id="KW-1185">Reference proteome</keyword>
<evidence type="ECO:0000313" key="12">
    <source>
        <dbReference type="Proteomes" id="UP000266895"/>
    </source>
</evidence>
<dbReference type="PANTHER" id="PTHR11059:SF0">
    <property type="entry name" value="DNA REPAIR PROTEIN RECN"/>
    <property type="match status" value="1"/>
</dbReference>
<feature type="compositionally biased region" description="Low complexity" evidence="9">
    <location>
        <begin position="548"/>
        <end position="559"/>
    </location>
</feature>
<evidence type="ECO:0000256" key="3">
    <source>
        <dbReference type="ARBA" id="ARBA00022741"/>
    </source>
</evidence>
<sequence>MIESLHIEDLGVIERADLVVSPGLTALTGETGAGKTMVLTSLGLLLGQRAEAATVRTGAARALVEGAFALDPSSRAAARALEAGAELDGDLLLATRTVPAHGRSRAHLGGRAVPSSVLTEVGAQLVSVHGQADQMRLRSVAAQRAALDGLGGAEHRELCRRYARAYAAHRQAAQELDTWRASARARAQEVEALRTALAELEALDPAPGEDEALRAEADRLDHAEDLRRAVCAALALLAGDEETGQGSGPEVTALLASADRALAPAARLDPQLAEAAERVRGLGIVVADVAGELAAYLSALDADPVRQAWVHERRAELTRACRGIGAPGVEHEDVDALLEWGRKAAERLAELDGPVDTGALLTEALEAAQAELEGLAAELTEARTGLARRLEHAVTAELEGLQMRGARLLVVLDALEEPGPTGAETIRLELSAHPGAPSLPLGKGASGGELSRIMLALEVVLAEAAQPDPQLATQDADRPGSRRRTLVFDEIDAGVGGRAAREVGRRLARLARSHQVIVVTHLAQVAAWADTQLVVRKESAPGPEASLGAGPAPDGAIGVDGDDGDDGDNEVVLTRTSVEAVAGRARVRELARMLSGHEDSQAALRHAAELLEEARMAQSHA</sequence>
<evidence type="ECO:0000256" key="4">
    <source>
        <dbReference type="ARBA" id="ARBA00022763"/>
    </source>
</evidence>
<dbReference type="Pfam" id="PF13476">
    <property type="entry name" value="AAA_23"/>
    <property type="match status" value="1"/>
</dbReference>
<evidence type="ECO:0000313" key="11">
    <source>
        <dbReference type="EMBL" id="VEG26687.1"/>
    </source>
</evidence>
<dbReference type="GO" id="GO:0006310">
    <property type="term" value="P:DNA recombination"/>
    <property type="evidence" value="ECO:0007669"/>
    <property type="project" value="InterPro"/>
</dbReference>
<dbReference type="SMART" id="SM00382">
    <property type="entry name" value="AAA"/>
    <property type="match status" value="1"/>
</dbReference>
<keyword evidence="5" id="KW-0067">ATP-binding</keyword>
<evidence type="ECO:0000256" key="5">
    <source>
        <dbReference type="ARBA" id="ARBA00022840"/>
    </source>
</evidence>
<evidence type="ECO:0000256" key="8">
    <source>
        <dbReference type="SAM" id="Coils"/>
    </source>
</evidence>
<dbReference type="PIRSF" id="PIRSF003128">
    <property type="entry name" value="RecN"/>
    <property type="match status" value="1"/>
</dbReference>
<dbReference type="PANTHER" id="PTHR11059">
    <property type="entry name" value="DNA REPAIR PROTEIN RECN"/>
    <property type="match status" value="1"/>
</dbReference>
<dbReference type="InterPro" id="IPR004604">
    <property type="entry name" value="DNA_recomb/repair_RecN"/>
</dbReference>
<dbReference type="GO" id="GO:0005524">
    <property type="term" value="F:ATP binding"/>
    <property type="evidence" value="ECO:0007669"/>
    <property type="project" value="UniProtKB-KW"/>
</dbReference>
<accession>A0A3S4UWB5</accession>
<feature type="region of interest" description="Disordered" evidence="9">
    <location>
        <begin position="539"/>
        <end position="565"/>
    </location>
</feature>
<dbReference type="OrthoDB" id="9806954at2"/>
<keyword evidence="3" id="KW-0547">Nucleotide-binding</keyword>
<protein>
    <recommendedName>
        <fullName evidence="2">DNA repair protein RecN</fullName>
    </recommendedName>
    <alternativeName>
        <fullName evidence="7">Recombination protein N</fullName>
    </alternativeName>
</protein>
<dbReference type="InterPro" id="IPR027417">
    <property type="entry name" value="P-loop_NTPase"/>
</dbReference>
<evidence type="ECO:0000256" key="2">
    <source>
        <dbReference type="ARBA" id="ARBA00021315"/>
    </source>
</evidence>
<dbReference type="GO" id="GO:0006281">
    <property type="term" value="P:DNA repair"/>
    <property type="evidence" value="ECO:0007669"/>
    <property type="project" value="UniProtKB-KW"/>
</dbReference>
<evidence type="ECO:0000256" key="1">
    <source>
        <dbReference type="ARBA" id="ARBA00009441"/>
    </source>
</evidence>
<dbReference type="Gene3D" id="3.40.50.300">
    <property type="entry name" value="P-loop containing nucleotide triphosphate hydrolases"/>
    <property type="match status" value="2"/>
</dbReference>
<proteinExistence type="inferred from homology"/>
<keyword evidence="8" id="KW-0175">Coiled coil</keyword>
<dbReference type="SUPFAM" id="SSF52540">
    <property type="entry name" value="P-loop containing nucleoside triphosphate hydrolases"/>
    <property type="match status" value="2"/>
</dbReference>
<gene>
    <name evidence="11" type="primary">recN</name>
    <name evidence="11" type="ORF">NCTC11636_00651</name>
</gene>
<evidence type="ECO:0000256" key="6">
    <source>
        <dbReference type="ARBA" id="ARBA00023204"/>
    </source>
</evidence>
<dbReference type="Proteomes" id="UP000266895">
    <property type="component" value="Chromosome"/>
</dbReference>
<keyword evidence="4" id="KW-0227">DNA damage</keyword>
<dbReference type="NCBIfam" id="TIGR00634">
    <property type="entry name" value="recN"/>
    <property type="match status" value="1"/>
</dbReference>
<evidence type="ECO:0000256" key="7">
    <source>
        <dbReference type="ARBA" id="ARBA00033408"/>
    </source>
</evidence>
<dbReference type="KEGG" id="ahw:NCTC11636_00651"/>
<name>A0A3S4UWB5_9ACTO</name>
<feature type="coiled-coil region" evidence="8">
    <location>
        <begin position="358"/>
        <end position="385"/>
    </location>
</feature>
<feature type="domain" description="AAA+ ATPase" evidence="10">
    <location>
        <begin position="21"/>
        <end position="539"/>
    </location>
</feature>
<dbReference type="RefSeq" id="WP_126381844.1">
    <property type="nucleotide sequence ID" value="NZ_LR134350.1"/>
</dbReference>
<organism evidence="11 12">
    <name type="scientific">Actinomyces howellii</name>
    <dbReference type="NCBI Taxonomy" id="52771"/>
    <lineage>
        <taxon>Bacteria</taxon>
        <taxon>Bacillati</taxon>
        <taxon>Actinomycetota</taxon>
        <taxon>Actinomycetes</taxon>
        <taxon>Actinomycetales</taxon>
        <taxon>Actinomycetaceae</taxon>
        <taxon>Actinomyces</taxon>
    </lineage>
</organism>